<keyword evidence="1" id="KW-0812">Transmembrane</keyword>
<feature type="transmembrane region" description="Helical" evidence="1">
    <location>
        <begin position="20"/>
        <end position="42"/>
    </location>
</feature>
<keyword evidence="1" id="KW-0472">Membrane</keyword>
<keyword evidence="1" id="KW-1133">Transmembrane helix</keyword>
<dbReference type="EMBL" id="JAMKFB020000003">
    <property type="protein sequence ID" value="KAL0199193.1"/>
    <property type="molecule type" value="Genomic_DNA"/>
</dbReference>
<evidence type="ECO:0000313" key="3">
    <source>
        <dbReference type="Proteomes" id="UP001529510"/>
    </source>
</evidence>
<protein>
    <submittedName>
        <fullName evidence="2">Uncharacterized protein</fullName>
    </submittedName>
</protein>
<proteinExistence type="predicted"/>
<feature type="non-terminal residue" evidence="2">
    <location>
        <position position="63"/>
    </location>
</feature>
<gene>
    <name evidence="2" type="ORF">M9458_007733</name>
</gene>
<organism evidence="2 3">
    <name type="scientific">Cirrhinus mrigala</name>
    <name type="common">Mrigala</name>
    <dbReference type="NCBI Taxonomy" id="683832"/>
    <lineage>
        <taxon>Eukaryota</taxon>
        <taxon>Metazoa</taxon>
        <taxon>Chordata</taxon>
        <taxon>Craniata</taxon>
        <taxon>Vertebrata</taxon>
        <taxon>Euteleostomi</taxon>
        <taxon>Actinopterygii</taxon>
        <taxon>Neopterygii</taxon>
        <taxon>Teleostei</taxon>
        <taxon>Ostariophysi</taxon>
        <taxon>Cypriniformes</taxon>
        <taxon>Cyprinidae</taxon>
        <taxon>Labeoninae</taxon>
        <taxon>Labeonini</taxon>
        <taxon>Cirrhinus</taxon>
    </lineage>
</organism>
<sequence length="63" mass="7087">DSPFVEPPGLRSLLIDPRLFVDYSCVLSSVYLFACVRPCLFITMSLSHFNKNHSLIILSSLLT</sequence>
<keyword evidence="3" id="KW-1185">Reference proteome</keyword>
<evidence type="ECO:0000256" key="1">
    <source>
        <dbReference type="SAM" id="Phobius"/>
    </source>
</evidence>
<accession>A0ABD0RKX3</accession>
<dbReference type="AlphaFoldDB" id="A0ABD0RKX3"/>
<dbReference type="Proteomes" id="UP001529510">
    <property type="component" value="Unassembled WGS sequence"/>
</dbReference>
<comment type="caution">
    <text evidence="2">The sequence shown here is derived from an EMBL/GenBank/DDBJ whole genome shotgun (WGS) entry which is preliminary data.</text>
</comment>
<reference evidence="2 3" key="1">
    <citation type="submission" date="2024-05" db="EMBL/GenBank/DDBJ databases">
        <title>Genome sequencing and assembly of Indian major carp, Cirrhinus mrigala (Hamilton, 1822).</title>
        <authorList>
            <person name="Mohindra V."/>
            <person name="Chowdhury L.M."/>
            <person name="Lal K."/>
            <person name="Jena J.K."/>
        </authorList>
    </citation>
    <scope>NUCLEOTIDE SEQUENCE [LARGE SCALE GENOMIC DNA]</scope>
    <source>
        <strain evidence="2">CM1030</strain>
        <tissue evidence="2">Blood</tissue>
    </source>
</reference>
<feature type="non-terminal residue" evidence="2">
    <location>
        <position position="1"/>
    </location>
</feature>
<evidence type="ECO:0000313" key="2">
    <source>
        <dbReference type="EMBL" id="KAL0199193.1"/>
    </source>
</evidence>
<name>A0ABD0RKX3_CIRMR</name>